<dbReference type="InterPro" id="IPR006140">
    <property type="entry name" value="D-isomer_DH_NAD-bd"/>
</dbReference>
<gene>
    <name evidence="7" type="ORF">SAMN04489716_2391</name>
</gene>
<comment type="similarity">
    <text evidence="1 4">Belongs to the D-isomer specific 2-hydroxyacid dehydrogenase family.</text>
</comment>
<dbReference type="PANTHER" id="PTHR10996">
    <property type="entry name" value="2-HYDROXYACID DEHYDROGENASE-RELATED"/>
    <property type="match status" value="1"/>
</dbReference>
<dbReference type="GO" id="GO:0016618">
    <property type="term" value="F:hydroxypyruvate reductase [NAD(P)H] activity"/>
    <property type="evidence" value="ECO:0007669"/>
    <property type="project" value="TreeGrafter"/>
</dbReference>
<evidence type="ECO:0000256" key="1">
    <source>
        <dbReference type="ARBA" id="ARBA00005854"/>
    </source>
</evidence>
<dbReference type="PANTHER" id="PTHR10996:SF178">
    <property type="entry name" value="2-HYDROXYACID DEHYDROGENASE YGL185C-RELATED"/>
    <property type="match status" value="1"/>
</dbReference>
<dbReference type="GO" id="GO:0005829">
    <property type="term" value="C:cytosol"/>
    <property type="evidence" value="ECO:0007669"/>
    <property type="project" value="TreeGrafter"/>
</dbReference>
<evidence type="ECO:0000256" key="3">
    <source>
        <dbReference type="ARBA" id="ARBA00023027"/>
    </source>
</evidence>
<evidence type="ECO:0000259" key="5">
    <source>
        <dbReference type="Pfam" id="PF00389"/>
    </source>
</evidence>
<protein>
    <submittedName>
        <fullName evidence="7">Phosphoglycerate dehydrogenase</fullName>
    </submittedName>
</protein>
<dbReference type="InterPro" id="IPR006139">
    <property type="entry name" value="D-isomer_2_OHA_DH_cat_dom"/>
</dbReference>
<dbReference type="RefSeq" id="WP_197686196.1">
    <property type="nucleotide sequence ID" value="NZ_BOMJ01000087.1"/>
</dbReference>
<evidence type="ECO:0000313" key="7">
    <source>
        <dbReference type="EMBL" id="SDT06012.1"/>
    </source>
</evidence>
<keyword evidence="8" id="KW-1185">Reference proteome</keyword>
<dbReference type="AlphaFoldDB" id="A0A1H1X9V9"/>
<dbReference type="InterPro" id="IPR036291">
    <property type="entry name" value="NAD(P)-bd_dom_sf"/>
</dbReference>
<dbReference type="InterPro" id="IPR029753">
    <property type="entry name" value="D-isomer_DH_CS"/>
</dbReference>
<evidence type="ECO:0000259" key="6">
    <source>
        <dbReference type="Pfam" id="PF02826"/>
    </source>
</evidence>
<dbReference type="Proteomes" id="UP000198688">
    <property type="component" value="Chromosome I"/>
</dbReference>
<dbReference type="Pfam" id="PF02826">
    <property type="entry name" value="2-Hacid_dh_C"/>
    <property type="match status" value="1"/>
</dbReference>
<keyword evidence="3" id="KW-0520">NAD</keyword>
<dbReference type="STRING" id="113562.SAMN04489716_2391"/>
<organism evidence="7 8">
    <name type="scientific">Actinoplanes derwentensis</name>
    <dbReference type="NCBI Taxonomy" id="113562"/>
    <lineage>
        <taxon>Bacteria</taxon>
        <taxon>Bacillati</taxon>
        <taxon>Actinomycetota</taxon>
        <taxon>Actinomycetes</taxon>
        <taxon>Micromonosporales</taxon>
        <taxon>Micromonosporaceae</taxon>
        <taxon>Actinoplanes</taxon>
    </lineage>
</organism>
<reference evidence="7 8" key="1">
    <citation type="submission" date="2016-10" db="EMBL/GenBank/DDBJ databases">
        <authorList>
            <person name="de Groot N.N."/>
        </authorList>
    </citation>
    <scope>NUCLEOTIDE SEQUENCE [LARGE SCALE GENOMIC DNA]</scope>
    <source>
        <strain evidence="7 8">DSM 43941</strain>
    </source>
</reference>
<evidence type="ECO:0000256" key="4">
    <source>
        <dbReference type="RuleBase" id="RU003719"/>
    </source>
</evidence>
<dbReference type="Pfam" id="PF00389">
    <property type="entry name" value="2-Hacid_dh"/>
    <property type="match status" value="1"/>
</dbReference>
<dbReference type="CDD" id="cd12167">
    <property type="entry name" value="2-Hacid_dh_8"/>
    <property type="match status" value="1"/>
</dbReference>
<evidence type="ECO:0000313" key="8">
    <source>
        <dbReference type="Proteomes" id="UP000198688"/>
    </source>
</evidence>
<dbReference type="SUPFAM" id="SSF51735">
    <property type="entry name" value="NAD(P)-binding Rossmann-fold domains"/>
    <property type="match status" value="1"/>
</dbReference>
<dbReference type="Gene3D" id="3.40.50.720">
    <property type="entry name" value="NAD(P)-binding Rossmann-like Domain"/>
    <property type="match status" value="2"/>
</dbReference>
<dbReference type="SUPFAM" id="SSF52283">
    <property type="entry name" value="Formate/glycerate dehydrogenase catalytic domain-like"/>
    <property type="match status" value="1"/>
</dbReference>
<proteinExistence type="inferred from homology"/>
<dbReference type="EMBL" id="LT629758">
    <property type="protein sequence ID" value="SDT06012.1"/>
    <property type="molecule type" value="Genomic_DNA"/>
</dbReference>
<dbReference type="GO" id="GO:0051287">
    <property type="term" value="F:NAD binding"/>
    <property type="evidence" value="ECO:0007669"/>
    <property type="project" value="InterPro"/>
</dbReference>
<feature type="domain" description="D-isomer specific 2-hydroxyacid dehydrogenase NAD-binding" evidence="6">
    <location>
        <begin position="122"/>
        <end position="297"/>
    </location>
</feature>
<keyword evidence="2 4" id="KW-0560">Oxidoreductase</keyword>
<dbReference type="GO" id="GO:0030267">
    <property type="term" value="F:glyoxylate reductase (NADPH) activity"/>
    <property type="evidence" value="ECO:0007669"/>
    <property type="project" value="TreeGrafter"/>
</dbReference>
<accession>A0A1H1X9V9</accession>
<name>A0A1H1X9V9_9ACTN</name>
<sequence length="337" mass="36159">MIVVQRPVALFAMRSRHMTEVFTPDVLEQIGRLTRIDPDLVAERFDEPRIRRALAETEVLITGWGCPPLDAATLAGAPRLRAVLHAAGSVKAHVTQACWDRGLTVSSAAAANAIPVAEYALAAILFAGKGVFTLRERYRDDRVFTPAAMVPGVGNFGQRVGIIGASRIGRRVLELLHPFDLDVYLADPYVTAAEAADLGATLLPLDDLLRDCAVVSVHAPSIPETHGLLDARRLALLPDGAVLINTARGEIVDTAALTVEVGAGRISAVLDVTDPEPVPSTSPLFDLPGVFLTPHVSGSHGNEIHRLGQSALDELRRYVTGRPLAHRVHEHELARSA</sequence>
<dbReference type="InterPro" id="IPR050223">
    <property type="entry name" value="D-isomer_2-hydroxyacid_DH"/>
</dbReference>
<feature type="domain" description="D-isomer specific 2-hydroxyacid dehydrogenase catalytic" evidence="5">
    <location>
        <begin position="49"/>
        <end position="328"/>
    </location>
</feature>
<dbReference type="PROSITE" id="PS00671">
    <property type="entry name" value="D_2_HYDROXYACID_DH_3"/>
    <property type="match status" value="1"/>
</dbReference>
<evidence type="ECO:0000256" key="2">
    <source>
        <dbReference type="ARBA" id="ARBA00023002"/>
    </source>
</evidence>